<feature type="transmembrane region" description="Helical" evidence="6">
    <location>
        <begin position="190"/>
        <end position="209"/>
    </location>
</feature>
<comment type="subcellular location">
    <subcellularLocation>
        <location evidence="1">Cell membrane</location>
        <topology evidence="1">Multi-pass membrane protein</topology>
    </subcellularLocation>
</comment>
<keyword evidence="4 6" id="KW-1133">Transmembrane helix</keyword>
<dbReference type="EMBL" id="UOFT01000023">
    <property type="protein sequence ID" value="VAW92223.1"/>
    <property type="molecule type" value="Genomic_DNA"/>
</dbReference>
<evidence type="ECO:0000256" key="2">
    <source>
        <dbReference type="ARBA" id="ARBA00022475"/>
    </source>
</evidence>
<evidence type="ECO:0008006" key="8">
    <source>
        <dbReference type="Google" id="ProtNLM"/>
    </source>
</evidence>
<protein>
    <recommendedName>
        <fullName evidence="8">Integral membrane protein</fullName>
    </recommendedName>
</protein>
<feature type="transmembrane region" description="Helical" evidence="6">
    <location>
        <begin position="12"/>
        <end position="35"/>
    </location>
</feature>
<evidence type="ECO:0000256" key="1">
    <source>
        <dbReference type="ARBA" id="ARBA00004651"/>
    </source>
</evidence>
<organism evidence="7">
    <name type="scientific">hydrothermal vent metagenome</name>
    <dbReference type="NCBI Taxonomy" id="652676"/>
    <lineage>
        <taxon>unclassified sequences</taxon>
        <taxon>metagenomes</taxon>
        <taxon>ecological metagenomes</taxon>
    </lineage>
</organism>
<sequence>MVLFAEPAKVFAAFAKMSILSWLLILSCSFSNYLLRFARWHYYLRYLKYPIPLTQNFLYYMAGFALTLTPAKIGETIRSTYLAQHAVPYTRSLAVFFAERFLDVVVIALLSLFVLQFENASHNYHYFVIASAVIVVSFIPLLRQTFVTQFVSTVAKKIPWQAIRALLQHLIHLLTTARALFAYKPIYSGLVLGSIAWLIQGLAFYFILTTLNIDITLQQSIGIYAISLLAGAVSFIPGGIGTTEAVMTLLLTFLGADTATAIAAALISRLSTLWFAVGLGFGAALVLSFKKQLKLE</sequence>
<feature type="transmembrane region" description="Helical" evidence="6">
    <location>
        <begin position="56"/>
        <end position="73"/>
    </location>
</feature>
<feature type="transmembrane region" description="Helical" evidence="6">
    <location>
        <begin position="273"/>
        <end position="289"/>
    </location>
</feature>
<dbReference type="GO" id="GO:0005886">
    <property type="term" value="C:plasma membrane"/>
    <property type="evidence" value="ECO:0007669"/>
    <property type="project" value="UniProtKB-SubCell"/>
</dbReference>
<evidence type="ECO:0000256" key="6">
    <source>
        <dbReference type="SAM" id="Phobius"/>
    </source>
</evidence>
<feature type="transmembrane region" description="Helical" evidence="6">
    <location>
        <begin position="221"/>
        <end position="240"/>
    </location>
</feature>
<name>A0A3B0ZVV4_9ZZZZ</name>
<dbReference type="PANTHER" id="PTHR39087">
    <property type="entry name" value="UPF0104 MEMBRANE PROTEIN MJ1595"/>
    <property type="match status" value="1"/>
</dbReference>
<feature type="transmembrane region" description="Helical" evidence="6">
    <location>
        <begin position="247"/>
        <end position="267"/>
    </location>
</feature>
<feature type="transmembrane region" description="Helical" evidence="6">
    <location>
        <begin position="124"/>
        <end position="142"/>
    </location>
</feature>
<dbReference type="InterPro" id="IPR022791">
    <property type="entry name" value="L-PG_synthase/AglD"/>
</dbReference>
<dbReference type="NCBIfam" id="TIGR00374">
    <property type="entry name" value="flippase-like domain"/>
    <property type="match status" value="1"/>
</dbReference>
<keyword evidence="3 6" id="KW-0812">Transmembrane</keyword>
<proteinExistence type="predicted"/>
<evidence type="ECO:0000313" key="7">
    <source>
        <dbReference type="EMBL" id="VAW92223.1"/>
    </source>
</evidence>
<dbReference type="PANTHER" id="PTHR39087:SF2">
    <property type="entry name" value="UPF0104 MEMBRANE PROTEIN MJ1595"/>
    <property type="match status" value="1"/>
</dbReference>
<accession>A0A3B0ZVV4</accession>
<evidence type="ECO:0000256" key="4">
    <source>
        <dbReference type="ARBA" id="ARBA00022989"/>
    </source>
</evidence>
<evidence type="ECO:0000256" key="5">
    <source>
        <dbReference type="ARBA" id="ARBA00023136"/>
    </source>
</evidence>
<evidence type="ECO:0000256" key="3">
    <source>
        <dbReference type="ARBA" id="ARBA00022692"/>
    </source>
</evidence>
<dbReference type="Pfam" id="PF03706">
    <property type="entry name" value="LPG_synthase_TM"/>
    <property type="match status" value="1"/>
</dbReference>
<gene>
    <name evidence="7" type="ORF">MNBD_GAMMA23-262</name>
</gene>
<feature type="transmembrane region" description="Helical" evidence="6">
    <location>
        <begin position="93"/>
        <end position="115"/>
    </location>
</feature>
<keyword evidence="2" id="KW-1003">Cell membrane</keyword>
<reference evidence="7" key="1">
    <citation type="submission" date="2018-06" db="EMBL/GenBank/DDBJ databases">
        <authorList>
            <person name="Zhirakovskaya E."/>
        </authorList>
    </citation>
    <scope>NUCLEOTIDE SEQUENCE</scope>
</reference>
<dbReference type="AlphaFoldDB" id="A0A3B0ZVV4"/>
<keyword evidence="5 6" id="KW-0472">Membrane</keyword>